<sequence length="343" mass="39819">MSRLIPSIDLSDVPSGSSPSTYESRWTWEKATLPAGSQMFDDWFGNVEDDDEEINLDEISKEWSELEDQFYNQERQAGESEVEEIPDPTIYVTKAKNMAHYEIPDNFWIEQADYAKGNAEYNEPDLWKRNALKTFYGIRRKFSTQTACKAFRDSCKPVFGRFATVNEASVTFEQTTLVQEFLKNRGLTCLAQLDTTLANSDRIAAEITRQRLLRYPAGTQFAGCLHEWELQKQGPPDEQYIQACFREGDSIMVICFFKKQGALFHEINYFEVDMSFKRIYQKDLNEILFGVWDEGTFRSREFLSLVKQRQYISRPLNGFLELWIPLLASLYGSDISTKRVSQL</sequence>
<proteinExistence type="predicted"/>
<reference evidence="2 3" key="1">
    <citation type="journal article" date="2012" name="PLoS Pathog.">
        <title>Diverse lifestyles and strategies of plant pathogenesis encoded in the genomes of eighteen Dothideomycetes fungi.</title>
        <authorList>
            <person name="Ohm R.A."/>
            <person name="Feau N."/>
            <person name="Henrissat B."/>
            <person name="Schoch C.L."/>
            <person name="Horwitz B.A."/>
            <person name="Barry K.W."/>
            <person name="Condon B.J."/>
            <person name="Copeland A.C."/>
            <person name="Dhillon B."/>
            <person name="Glaser F."/>
            <person name="Hesse C.N."/>
            <person name="Kosti I."/>
            <person name="LaButti K."/>
            <person name="Lindquist E.A."/>
            <person name="Lucas S."/>
            <person name="Salamov A.A."/>
            <person name="Bradshaw R.E."/>
            <person name="Ciuffetti L."/>
            <person name="Hamelin R.C."/>
            <person name="Kema G.H.J."/>
            <person name="Lawrence C."/>
            <person name="Scott J.A."/>
            <person name="Spatafora J.W."/>
            <person name="Turgeon B.G."/>
            <person name="de Wit P.J.G.M."/>
            <person name="Zhong S."/>
            <person name="Goodwin S.B."/>
            <person name="Grigoriev I.V."/>
        </authorList>
    </citation>
    <scope>NUCLEOTIDE SEQUENCE [LARGE SCALE GENOMIC DNA]</scope>
    <source>
        <strain evidence="2 3">SO2202</strain>
    </source>
</reference>
<dbReference type="AlphaFoldDB" id="M3BNX8"/>
<name>M3BNX8_SPHMS</name>
<accession>M3BNX8</accession>
<dbReference type="HOGENOM" id="CLU_809337_0_0_1"/>
<evidence type="ECO:0000256" key="1">
    <source>
        <dbReference type="SAM" id="MobiDB-lite"/>
    </source>
</evidence>
<dbReference type="GeneID" id="27898860"/>
<feature type="region of interest" description="Disordered" evidence="1">
    <location>
        <begin position="1"/>
        <end position="24"/>
    </location>
</feature>
<feature type="compositionally biased region" description="Polar residues" evidence="1">
    <location>
        <begin position="14"/>
        <end position="24"/>
    </location>
</feature>
<dbReference type="OrthoDB" id="3793118at2759"/>
<gene>
    <name evidence="2" type="ORF">SEPMUDRAFT_121771</name>
</gene>
<dbReference type="Proteomes" id="UP000016931">
    <property type="component" value="Unassembled WGS sequence"/>
</dbReference>
<keyword evidence="3" id="KW-1185">Reference proteome</keyword>
<evidence type="ECO:0000313" key="3">
    <source>
        <dbReference type="Proteomes" id="UP000016931"/>
    </source>
</evidence>
<dbReference type="RefSeq" id="XP_016756004.1">
    <property type="nucleotide sequence ID" value="XM_016901723.1"/>
</dbReference>
<evidence type="ECO:0000313" key="2">
    <source>
        <dbReference type="EMBL" id="EMF07883.1"/>
    </source>
</evidence>
<protein>
    <submittedName>
        <fullName evidence="2">Uncharacterized protein</fullName>
    </submittedName>
</protein>
<organism evidence="2 3">
    <name type="scientific">Sphaerulina musiva (strain SO2202)</name>
    <name type="common">Poplar stem canker fungus</name>
    <name type="synonym">Septoria musiva</name>
    <dbReference type="NCBI Taxonomy" id="692275"/>
    <lineage>
        <taxon>Eukaryota</taxon>
        <taxon>Fungi</taxon>
        <taxon>Dikarya</taxon>
        <taxon>Ascomycota</taxon>
        <taxon>Pezizomycotina</taxon>
        <taxon>Dothideomycetes</taxon>
        <taxon>Dothideomycetidae</taxon>
        <taxon>Mycosphaerellales</taxon>
        <taxon>Mycosphaerellaceae</taxon>
        <taxon>Sphaerulina</taxon>
    </lineage>
</organism>
<dbReference type="EMBL" id="KB456304">
    <property type="protein sequence ID" value="EMF07883.1"/>
    <property type="molecule type" value="Genomic_DNA"/>
</dbReference>